<sequence>MRLRLNRALTFCRSNPFTSVAASAVTTTLVVMMAATFSQNEDNQSAKACACKADVEYNTSLPSSHPNNRCALEDHDVSWKNWITGNSRSNQFHFIDLIELLYGHKDKPIADLPNSSHPEKL</sequence>
<reference evidence="2" key="1">
    <citation type="submission" date="2022-01" db="EMBL/GenBank/DDBJ databases">
        <title>Whole genome-based taxonomy of the Shewanellaceae.</title>
        <authorList>
            <person name="Martin-Rodriguez A.J."/>
        </authorList>
    </citation>
    <scope>NUCLEOTIDE SEQUENCE</scope>
    <source>
        <strain evidence="2">DSM 16422</strain>
    </source>
</reference>
<dbReference type="Proteomes" id="UP001139333">
    <property type="component" value="Unassembled WGS sequence"/>
</dbReference>
<protein>
    <submittedName>
        <fullName evidence="2">Uncharacterized protein</fullName>
    </submittedName>
</protein>
<accession>A0A9X1ZP70</accession>
<keyword evidence="1" id="KW-0732">Signal</keyword>
<organism evidence="2 3">
    <name type="scientific">Shewanella gaetbuli</name>
    <dbReference type="NCBI Taxonomy" id="220752"/>
    <lineage>
        <taxon>Bacteria</taxon>
        <taxon>Pseudomonadati</taxon>
        <taxon>Pseudomonadota</taxon>
        <taxon>Gammaproteobacteria</taxon>
        <taxon>Alteromonadales</taxon>
        <taxon>Shewanellaceae</taxon>
        <taxon>Shewanella</taxon>
    </lineage>
</organism>
<evidence type="ECO:0000256" key="1">
    <source>
        <dbReference type="SAM" id="SignalP"/>
    </source>
</evidence>
<dbReference type="EMBL" id="JAKIKP010000009">
    <property type="protein sequence ID" value="MCL1143550.1"/>
    <property type="molecule type" value="Genomic_DNA"/>
</dbReference>
<dbReference type="RefSeq" id="WP_248996227.1">
    <property type="nucleotide sequence ID" value="NZ_JAKIKP010000009.1"/>
</dbReference>
<feature type="chain" id="PRO_5040881228" evidence="1">
    <location>
        <begin position="22"/>
        <end position="121"/>
    </location>
</feature>
<name>A0A9X1ZP70_9GAMM</name>
<keyword evidence="3" id="KW-1185">Reference proteome</keyword>
<comment type="caution">
    <text evidence="2">The sequence shown here is derived from an EMBL/GenBank/DDBJ whole genome shotgun (WGS) entry which is preliminary data.</text>
</comment>
<dbReference type="AlphaFoldDB" id="A0A9X1ZP70"/>
<proteinExistence type="predicted"/>
<feature type="signal peptide" evidence="1">
    <location>
        <begin position="1"/>
        <end position="21"/>
    </location>
</feature>
<evidence type="ECO:0000313" key="3">
    <source>
        <dbReference type="Proteomes" id="UP001139333"/>
    </source>
</evidence>
<gene>
    <name evidence="2" type="ORF">L2672_12690</name>
</gene>
<evidence type="ECO:0000313" key="2">
    <source>
        <dbReference type="EMBL" id="MCL1143550.1"/>
    </source>
</evidence>